<name>A0A8J4XPI3_CHIOP</name>
<keyword evidence="2" id="KW-0732">Signal</keyword>
<feature type="chain" id="PRO_5035262681" description="Secreted protein" evidence="2">
    <location>
        <begin position="22"/>
        <end position="193"/>
    </location>
</feature>
<evidence type="ECO:0000313" key="3">
    <source>
        <dbReference type="EMBL" id="KAG0710141.1"/>
    </source>
</evidence>
<comment type="caution">
    <text evidence="3">The sequence shown here is derived from an EMBL/GenBank/DDBJ whole genome shotgun (WGS) entry which is preliminary data.</text>
</comment>
<feature type="compositionally biased region" description="Basic and acidic residues" evidence="1">
    <location>
        <begin position="32"/>
        <end position="45"/>
    </location>
</feature>
<evidence type="ECO:0000256" key="1">
    <source>
        <dbReference type="SAM" id="MobiDB-lite"/>
    </source>
</evidence>
<organism evidence="3 4">
    <name type="scientific">Chionoecetes opilio</name>
    <name type="common">Atlantic snow crab</name>
    <name type="synonym">Cancer opilio</name>
    <dbReference type="NCBI Taxonomy" id="41210"/>
    <lineage>
        <taxon>Eukaryota</taxon>
        <taxon>Metazoa</taxon>
        <taxon>Ecdysozoa</taxon>
        <taxon>Arthropoda</taxon>
        <taxon>Crustacea</taxon>
        <taxon>Multicrustacea</taxon>
        <taxon>Malacostraca</taxon>
        <taxon>Eumalacostraca</taxon>
        <taxon>Eucarida</taxon>
        <taxon>Decapoda</taxon>
        <taxon>Pleocyemata</taxon>
        <taxon>Brachyura</taxon>
        <taxon>Eubrachyura</taxon>
        <taxon>Majoidea</taxon>
        <taxon>Majidae</taxon>
        <taxon>Chionoecetes</taxon>
    </lineage>
</organism>
<sequence length="193" mass="21999">MASHCFSRPVFILVVLCAALAVGLEDIPGIDPGRRQDGKPSRQPRDLPPSPHPRQAQVKDYIMQAGRELIIVGDSMNPLNVFCYRGESKMITTLFKTIELRLDIVGDNFRHYEGQNTTAVRQQHSEASWFTFYPWRQRVFRLELYKESCVGIETSNGYKVALRTRCVAKWGKQHQGLDVCGRKAFTVHSSIDM</sequence>
<evidence type="ECO:0000313" key="4">
    <source>
        <dbReference type="Proteomes" id="UP000770661"/>
    </source>
</evidence>
<feature type="signal peptide" evidence="2">
    <location>
        <begin position="1"/>
        <end position="21"/>
    </location>
</feature>
<proteinExistence type="predicted"/>
<reference evidence="3" key="1">
    <citation type="submission" date="2020-07" db="EMBL/GenBank/DDBJ databases">
        <title>The High-quality genome of the commercially important snow crab, Chionoecetes opilio.</title>
        <authorList>
            <person name="Jeong J.-H."/>
            <person name="Ryu S."/>
        </authorList>
    </citation>
    <scope>NUCLEOTIDE SEQUENCE</scope>
    <source>
        <strain evidence="3">MADBK_172401_WGS</strain>
        <tissue evidence="3">Digestive gland</tissue>
    </source>
</reference>
<gene>
    <name evidence="3" type="ORF">GWK47_023423</name>
</gene>
<keyword evidence="4" id="KW-1185">Reference proteome</keyword>
<dbReference type="AlphaFoldDB" id="A0A8J4XPI3"/>
<dbReference type="OrthoDB" id="509138at2759"/>
<dbReference type="Proteomes" id="UP000770661">
    <property type="component" value="Unassembled WGS sequence"/>
</dbReference>
<accession>A0A8J4XPI3</accession>
<evidence type="ECO:0008006" key="5">
    <source>
        <dbReference type="Google" id="ProtNLM"/>
    </source>
</evidence>
<dbReference type="EMBL" id="JACEEZ010024484">
    <property type="protein sequence ID" value="KAG0710141.1"/>
    <property type="molecule type" value="Genomic_DNA"/>
</dbReference>
<protein>
    <recommendedName>
        <fullName evidence="5">Secreted protein</fullName>
    </recommendedName>
</protein>
<evidence type="ECO:0000256" key="2">
    <source>
        <dbReference type="SAM" id="SignalP"/>
    </source>
</evidence>
<feature type="region of interest" description="Disordered" evidence="1">
    <location>
        <begin position="30"/>
        <end position="54"/>
    </location>
</feature>